<dbReference type="Proteomes" id="UP000663823">
    <property type="component" value="Unassembled WGS sequence"/>
</dbReference>
<reference evidence="1" key="1">
    <citation type="submission" date="2021-02" db="EMBL/GenBank/DDBJ databases">
        <authorList>
            <person name="Nowell W R."/>
        </authorList>
    </citation>
    <scope>NUCLEOTIDE SEQUENCE</scope>
</reference>
<evidence type="ECO:0000313" key="1">
    <source>
        <dbReference type="EMBL" id="CAF4123355.1"/>
    </source>
</evidence>
<protein>
    <submittedName>
        <fullName evidence="1">Uncharacterized protein</fullName>
    </submittedName>
</protein>
<dbReference type="AlphaFoldDB" id="A0A819WEB1"/>
<dbReference type="EMBL" id="CAJOAX010013016">
    <property type="protein sequence ID" value="CAF4123355.1"/>
    <property type="molecule type" value="Genomic_DNA"/>
</dbReference>
<proteinExistence type="predicted"/>
<name>A0A819WEB1_9BILA</name>
<organism evidence="1 2">
    <name type="scientific">Rotaria sordida</name>
    <dbReference type="NCBI Taxonomy" id="392033"/>
    <lineage>
        <taxon>Eukaryota</taxon>
        <taxon>Metazoa</taxon>
        <taxon>Spiralia</taxon>
        <taxon>Gnathifera</taxon>
        <taxon>Rotifera</taxon>
        <taxon>Eurotatoria</taxon>
        <taxon>Bdelloidea</taxon>
        <taxon>Philodinida</taxon>
        <taxon>Philodinidae</taxon>
        <taxon>Rotaria</taxon>
    </lineage>
</organism>
<evidence type="ECO:0000313" key="2">
    <source>
        <dbReference type="Proteomes" id="UP000663823"/>
    </source>
</evidence>
<gene>
    <name evidence="1" type="ORF">OTI717_LOCUS34961</name>
</gene>
<accession>A0A819WEB1</accession>
<sequence>MSDLRCLPKFSFGDIENYIRQKLNEIYDDYGTNDIENSMVREKSYALHSEKGHIMKIVVPTTGTEIRVTSNVKHSMSKKNVCSIKITFKDLTVSGLKSVTAKCDCKYDHALQQQELALVNTKFGPTYSISALALQQHDELGKEYTFCIDDYEQPAHPKNADYPPFPLQPLPSLEELKLNYTDIWWPMDIVLNATDCVLLETQTVAQRANQMWRDAHLKRLSASQGLSVQRILPCKQWFLKRIPLLQTFYVQFAIPFLNGVPSTVVLSVFESESSSEEDDAVVSTDISLCNDEDENDFV</sequence>
<comment type="caution">
    <text evidence="1">The sequence shown here is derived from an EMBL/GenBank/DDBJ whole genome shotgun (WGS) entry which is preliminary data.</text>
</comment>